<dbReference type="EMBL" id="CM010715">
    <property type="protein sequence ID" value="RZC44131.1"/>
    <property type="molecule type" value="Genomic_DNA"/>
</dbReference>
<keyword evidence="2" id="KW-1185">Reference proteome</keyword>
<reference evidence="1 2" key="1">
    <citation type="journal article" date="2018" name="Science">
        <title>The opium poppy genome and morphinan production.</title>
        <authorList>
            <person name="Guo L."/>
            <person name="Winzer T."/>
            <person name="Yang X."/>
            <person name="Li Y."/>
            <person name="Ning Z."/>
            <person name="He Z."/>
            <person name="Teodor R."/>
            <person name="Lu Y."/>
            <person name="Bowser T.A."/>
            <person name="Graham I.A."/>
            <person name="Ye K."/>
        </authorList>
    </citation>
    <scope>NUCLEOTIDE SEQUENCE [LARGE SCALE GENOMIC DNA]</scope>
    <source>
        <strain evidence="2">cv. HN1</strain>
        <tissue evidence="1">Leaves</tissue>
    </source>
</reference>
<organism evidence="1 2">
    <name type="scientific">Papaver somniferum</name>
    <name type="common">Opium poppy</name>
    <dbReference type="NCBI Taxonomy" id="3469"/>
    <lineage>
        <taxon>Eukaryota</taxon>
        <taxon>Viridiplantae</taxon>
        <taxon>Streptophyta</taxon>
        <taxon>Embryophyta</taxon>
        <taxon>Tracheophyta</taxon>
        <taxon>Spermatophyta</taxon>
        <taxon>Magnoliopsida</taxon>
        <taxon>Ranunculales</taxon>
        <taxon>Papaveraceae</taxon>
        <taxon>Papaveroideae</taxon>
        <taxon>Papaver</taxon>
    </lineage>
</organism>
<protein>
    <submittedName>
        <fullName evidence="1">Uncharacterized protein</fullName>
    </submittedName>
</protein>
<name>A0A4Y7I918_PAPSO</name>
<dbReference type="Gramene" id="RZC44131">
    <property type="protein sequence ID" value="RZC44131"/>
    <property type="gene ID" value="C5167_037077"/>
</dbReference>
<evidence type="ECO:0000313" key="2">
    <source>
        <dbReference type="Proteomes" id="UP000316621"/>
    </source>
</evidence>
<gene>
    <name evidence="1" type="ORF">C5167_037077</name>
</gene>
<dbReference type="AlphaFoldDB" id="A0A4Y7I918"/>
<proteinExistence type="predicted"/>
<sequence>MAKTTVEKISSLEEENHHLYGCHISRLEIGEKPRAAEEDSKRGFELEKAVRGVNERPLLSQEMEFGFVPLARISPLISWQTAAELGSLKGRHPLLEGSCTWIC</sequence>
<dbReference type="Proteomes" id="UP000316621">
    <property type="component" value="Chromosome 1"/>
</dbReference>
<accession>A0A4Y7I918</accession>
<evidence type="ECO:0000313" key="1">
    <source>
        <dbReference type="EMBL" id="RZC44131.1"/>
    </source>
</evidence>